<dbReference type="EMBL" id="HF951689">
    <property type="protein sequence ID" value="CCW36274.1"/>
    <property type="molecule type" value="Genomic_DNA"/>
</dbReference>
<dbReference type="Proteomes" id="UP000014227">
    <property type="component" value="Chromosome I"/>
</dbReference>
<feature type="chain" id="PRO_5004485918" description="Cytochrome c domain-containing protein" evidence="2">
    <location>
        <begin position="21"/>
        <end position="1083"/>
    </location>
</feature>
<dbReference type="OrthoDB" id="9811441at2"/>
<evidence type="ECO:0000256" key="1">
    <source>
        <dbReference type="SAM" id="MobiDB-lite"/>
    </source>
</evidence>
<dbReference type="AlphaFoldDB" id="S0EZH5"/>
<reference evidence="4" key="1">
    <citation type="submission" date="2013-03" db="EMBL/GenBank/DDBJ databases">
        <title>Genome sequence of Chthonomonas calidirosea, the first sequenced genome from the Armatimonadetes phylum (formally candidate division OP10).</title>
        <authorList>
            <person name="Lee K.C.Y."/>
            <person name="Morgan X.C."/>
            <person name="Dunfield P.F."/>
            <person name="Tamas I."/>
            <person name="Houghton K.M."/>
            <person name="Vyssotski M."/>
            <person name="Ryan J.L.J."/>
            <person name="Lagutin K."/>
            <person name="McDonald I.R."/>
            <person name="Stott M.B."/>
        </authorList>
    </citation>
    <scope>NUCLEOTIDE SEQUENCE [LARGE SCALE GENOMIC DNA]</scope>
    <source>
        <strain evidence="4">DSM 23976 / ICMP 18418 / T49</strain>
    </source>
</reference>
<protein>
    <recommendedName>
        <fullName evidence="5">Cytochrome c domain-containing protein</fullName>
    </recommendedName>
</protein>
<keyword evidence="4" id="KW-1185">Reference proteome</keyword>
<evidence type="ECO:0008006" key="5">
    <source>
        <dbReference type="Google" id="ProtNLM"/>
    </source>
</evidence>
<keyword evidence="2" id="KW-0732">Signal</keyword>
<evidence type="ECO:0000256" key="2">
    <source>
        <dbReference type="SAM" id="SignalP"/>
    </source>
</evidence>
<sequence length="1083" mass="120268">MNKQKALHALCLGLTGALVALCGFGPKGEHTAQTKPPAGAGLTPDKIAAYSKIFTQQIWPLLKQDCAPCHMGSNPSQLRLMPDGAATYQLLLTDGHLDPNNPSSLLARVSSTSDATRMPPPPRHAWSAANIAKLRDFCSKLYASGPKDTMADDGDGSHFPPALLMPYHGPIPSDSGDNTFLTYYQLRNKIQTIFGDDWRRDNQDMFEKNIAQFGGADFVHSFNESAHPSAEYLAAMDALSEDVASNAYLNHTGPFEGIRIPTRSPLASPKPDPLYQHDIALLYQRMLFRPPTPMELQQSYDFLRAIYRAAPQVAQSSYALQFQLTAKDPEGHVATRQVRIEVLNDSYGLQQTLVNENDTSHASPDKKLARWTLGAPVLLKAGDDGQFVTISNEGRQGVVEVSGLEITGPLPGGTTHMISMKDAGVIAQGAWHLNERDGIASYEEDDRDGGEGQITIPLRVSQTGKYTLTLDWRYHPVLTKQVDGRTVYEGRNAAETLVEIHSHSPSTSAQPPLPPLPPRGQVTFYVDETDDTHSAFSPDVAFQFGKGDGVEISNADTHGLVAADAVDFMPDVPKGSQPQLSDFYVKSNEADGQQGWSTLGEEYGQFYQAVSPHILSDGNNEALKGKLRLYYRPDTHPKEWQPTVFYHIAFGYPGHEGHSSHVPLTVHALASTPILTIVAPPHVHVGALITLDASASFNLQRSPLEYTWQQIGGAHVAIKDVHTAVLRFQVPPMSAQQAAWEGLCRLLMKHPDFLFTRPLSLAVTTNPKIRRRLQLVKIAQDLVARPPTQAEIARLDAGAPLSSFVDNYLHSKEFADFYFRRIRLYLESHGSPTDDEPVRLWTWIALHHHPFKEILTADYTVTPDWKVEPRPAYYGHSGVLTMKGFIEGKPGLPHFNYSAQVLEKFLGYVFIVPEAIVKMREGITAVQTTTPGTVCFTCHQVLTPLAYQRSRFTDDGVYHERDSQGNLIDDTDHQLVPSYPFKGEGMQAFAEKAVNTERFIRTIIQTHFVFYFGREMRWDKDERGLYHHLWETEKANHYDIEGLIRAIVLSPQYLNGSVRPSPASSPEEPTRERTSPRVARLGS</sequence>
<dbReference type="Gene3D" id="2.60.40.10">
    <property type="entry name" value="Immunoglobulins"/>
    <property type="match status" value="1"/>
</dbReference>
<proteinExistence type="predicted"/>
<feature type="signal peptide" evidence="2">
    <location>
        <begin position="1"/>
        <end position="20"/>
    </location>
</feature>
<evidence type="ECO:0000313" key="3">
    <source>
        <dbReference type="EMBL" id="CCW36274.1"/>
    </source>
</evidence>
<organism evidence="3 4">
    <name type="scientific">Chthonomonas calidirosea (strain DSM 23976 / ICMP 18418 / T49)</name>
    <dbReference type="NCBI Taxonomy" id="1303518"/>
    <lineage>
        <taxon>Bacteria</taxon>
        <taxon>Bacillati</taxon>
        <taxon>Armatimonadota</taxon>
        <taxon>Chthonomonadia</taxon>
        <taxon>Chthonomonadales</taxon>
        <taxon>Chthonomonadaceae</taxon>
        <taxon>Chthonomonas</taxon>
    </lineage>
</organism>
<name>S0EZH5_CHTCT</name>
<gene>
    <name evidence="3" type="ORF">CCALI_02476</name>
</gene>
<dbReference type="RefSeq" id="WP_016483786.1">
    <property type="nucleotide sequence ID" value="NC_021487.1"/>
</dbReference>
<dbReference type="InParanoid" id="S0EZH5"/>
<dbReference type="PATRIC" id="fig|1303518.3.peg.2573"/>
<dbReference type="KEGG" id="ccz:CCALI_02476"/>
<dbReference type="InterPro" id="IPR013783">
    <property type="entry name" value="Ig-like_fold"/>
</dbReference>
<feature type="region of interest" description="Disordered" evidence="1">
    <location>
        <begin position="1056"/>
        <end position="1083"/>
    </location>
</feature>
<evidence type="ECO:0000313" key="4">
    <source>
        <dbReference type="Proteomes" id="UP000014227"/>
    </source>
</evidence>
<dbReference type="HOGENOM" id="CLU_285713_0_0_0"/>
<accession>S0EZH5</accession>
<dbReference type="STRING" id="454171.CP488_01613"/>